<feature type="region of interest" description="Disordered" evidence="1">
    <location>
        <begin position="1"/>
        <end position="48"/>
    </location>
</feature>
<protein>
    <submittedName>
        <fullName evidence="2">Uncharacterized protein</fullName>
    </submittedName>
</protein>
<evidence type="ECO:0000256" key="1">
    <source>
        <dbReference type="SAM" id="MobiDB-lite"/>
    </source>
</evidence>
<dbReference type="RefSeq" id="WP_130511347.1">
    <property type="nucleotide sequence ID" value="NZ_SHKY01000001.1"/>
</dbReference>
<proteinExistence type="predicted"/>
<accession>A0A4Q7ZPX2</accession>
<sequence>MTEVQAVPQPDCDEYEYDEAHDADGRTGRPPAAPPPLRVPADMHVTDTGGDYGYDCAHDLS</sequence>
<reference evidence="2 3" key="1">
    <citation type="submission" date="2019-02" db="EMBL/GenBank/DDBJ databases">
        <title>Sequencing the genomes of 1000 actinobacteria strains.</title>
        <authorList>
            <person name="Klenk H.-P."/>
        </authorList>
    </citation>
    <scope>NUCLEOTIDE SEQUENCE [LARGE SCALE GENOMIC DNA]</scope>
    <source>
        <strain evidence="2 3">DSM 45162</strain>
    </source>
</reference>
<comment type="caution">
    <text evidence="2">The sequence shown here is derived from an EMBL/GenBank/DDBJ whole genome shotgun (WGS) entry which is preliminary data.</text>
</comment>
<evidence type="ECO:0000313" key="2">
    <source>
        <dbReference type="EMBL" id="RZU52771.1"/>
    </source>
</evidence>
<keyword evidence="3" id="KW-1185">Reference proteome</keyword>
<name>A0A4Q7ZPX2_9ACTN</name>
<organism evidence="2 3">
    <name type="scientific">Krasilnikovia cinnamomea</name>
    <dbReference type="NCBI Taxonomy" id="349313"/>
    <lineage>
        <taxon>Bacteria</taxon>
        <taxon>Bacillati</taxon>
        <taxon>Actinomycetota</taxon>
        <taxon>Actinomycetes</taxon>
        <taxon>Micromonosporales</taxon>
        <taxon>Micromonosporaceae</taxon>
        <taxon>Krasilnikovia</taxon>
    </lineage>
</organism>
<gene>
    <name evidence="2" type="ORF">EV385_4654</name>
</gene>
<dbReference type="AlphaFoldDB" id="A0A4Q7ZPX2"/>
<dbReference type="EMBL" id="SHKY01000001">
    <property type="protein sequence ID" value="RZU52771.1"/>
    <property type="molecule type" value="Genomic_DNA"/>
</dbReference>
<evidence type="ECO:0000313" key="3">
    <source>
        <dbReference type="Proteomes" id="UP000292564"/>
    </source>
</evidence>
<dbReference type="Proteomes" id="UP000292564">
    <property type="component" value="Unassembled WGS sequence"/>
</dbReference>
<feature type="compositionally biased region" description="Basic and acidic residues" evidence="1">
    <location>
        <begin position="18"/>
        <end position="27"/>
    </location>
</feature>